<feature type="region of interest" description="Disordered" evidence="1">
    <location>
        <begin position="245"/>
        <end position="267"/>
    </location>
</feature>
<sequence length="267" mass="27741">MIVVATADFEVYHDVVGELRDRGVAFTTVEPGDNLPENAAVVVTGPGERDTVERDALGGDSVEGVHVVEAEPDAPRKAVEAALAYLRGGDGRTVVGVDPGRKPGIAVLAGGVVVAAFQVPASDAAAVVSEEVAGETDAVVRVGDGARREGAKVIGGLQDVRVELVDETGTTPYLGTGARGMGDVLAAVNIARTEGEPVESREFEPTDGEIQRVKDRSRELSPDNRAVDTALARRVARGELDVEAALAEHRAEDDGDDDGDGEVEEDA</sequence>
<organism evidence="2 3">
    <name type="scientific">Halorubellus litoreus</name>
    <dbReference type="NCBI Taxonomy" id="755308"/>
    <lineage>
        <taxon>Archaea</taxon>
        <taxon>Methanobacteriati</taxon>
        <taxon>Methanobacteriota</taxon>
        <taxon>Stenosarchaea group</taxon>
        <taxon>Halobacteria</taxon>
        <taxon>Halobacteriales</taxon>
        <taxon>Halorubellaceae</taxon>
        <taxon>Halorubellus</taxon>
    </lineage>
</organism>
<reference evidence="2 3" key="1">
    <citation type="journal article" date="2019" name="Int. J. Syst. Evol. Microbiol.">
        <title>The Global Catalogue of Microorganisms (GCM) 10K type strain sequencing project: providing services to taxonomists for standard genome sequencing and annotation.</title>
        <authorList>
            <consortium name="The Broad Institute Genomics Platform"/>
            <consortium name="The Broad Institute Genome Sequencing Center for Infectious Disease"/>
            <person name="Wu L."/>
            <person name="Ma J."/>
        </authorList>
    </citation>
    <scope>NUCLEOTIDE SEQUENCE [LARGE SCALE GENOMIC DNA]</scope>
    <source>
        <strain evidence="2 3">GX26</strain>
    </source>
</reference>
<accession>A0ABD5VJ11</accession>
<feature type="compositionally biased region" description="Acidic residues" evidence="1">
    <location>
        <begin position="253"/>
        <end position="267"/>
    </location>
</feature>
<dbReference type="RefSeq" id="WP_336352232.1">
    <property type="nucleotide sequence ID" value="NZ_JAZAQL010000005.1"/>
</dbReference>
<keyword evidence="3" id="KW-1185">Reference proteome</keyword>
<evidence type="ECO:0000313" key="3">
    <source>
        <dbReference type="Proteomes" id="UP001596395"/>
    </source>
</evidence>
<gene>
    <name evidence="2" type="ORF">ACFQGB_20785</name>
</gene>
<feature type="region of interest" description="Disordered" evidence="1">
    <location>
        <begin position="195"/>
        <end position="228"/>
    </location>
</feature>
<protein>
    <submittedName>
        <fullName evidence="2">Uncharacterized protein</fullName>
    </submittedName>
</protein>
<dbReference type="AlphaFoldDB" id="A0ABD5VJ11"/>
<dbReference type="Proteomes" id="UP001596395">
    <property type="component" value="Unassembled WGS sequence"/>
</dbReference>
<feature type="compositionally biased region" description="Basic and acidic residues" evidence="1">
    <location>
        <begin position="195"/>
        <end position="226"/>
    </location>
</feature>
<dbReference type="EMBL" id="JBHSXN010000005">
    <property type="protein sequence ID" value="MFC6955305.1"/>
    <property type="molecule type" value="Genomic_DNA"/>
</dbReference>
<evidence type="ECO:0000313" key="2">
    <source>
        <dbReference type="EMBL" id="MFC6955305.1"/>
    </source>
</evidence>
<comment type="caution">
    <text evidence="2">The sequence shown here is derived from an EMBL/GenBank/DDBJ whole genome shotgun (WGS) entry which is preliminary data.</text>
</comment>
<evidence type="ECO:0000256" key="1">
    <source>
        <dbReference type="SAM" id="MobiDB-lite"/>
    </source>
</evidence>
<name>A0ABD5VJ11_9EURY</name>
<proteinExistence type="predicted"/>